<dbReference type="Pfam" id="PF17771">
    <property type="entry name" value="ADAMTS_CR_2"/>
    <property type="match status" value="1"/>
</dbReference>
<evidence type="ECO:0000256" key="1">
    <source>
        <dbReference type="ARBA" id="ARBA00022723"/>
    </source>
</evidence>
<accession>A0AAE0VSR7</accession>
<evidence type="ECO:0000313" key="7">
    <source>
        <dbReference type="EMBL" id="KAK3587670.1"/>
    </source>
</evidence>
<keyword evidence="2" id="KW-0378">Hydrolase</keyword>
<evidence type="ECO:0000256" key="4">
    <source>
        <dbReference type="ARBA" id="ARBA00023157"/>
    </source>
</evidence>
<name>A0AAE0VSR7_9BIVA</name>
<dbReference type="AlphaFoldDB" id="A0AAE0VSR7"/>
<organism evidence="7 8">
    <name type="scientific">Potamilus streckersoni</name>
    <dbReference type="NCBI Taxonomy" id="2493646"/>
    <lineage>
        <taxon>Eukaryota</taxon>
        <taxon>Metazoa</taxon>
        <taxon>Spiralia</taxon>
        <taxon>Lophotrochozoa</taxon>
        <taxon>Mollusca</taxon>
        <taxon>Bivalvia</taxon>
        <taxon>Autobranchia</taxon>
        <taxon>Heteroconchia</taxon>
        <taxon>Palaeoheterodonta</taxon>
        <taxon>Unionida</taxon>
        <taxon>Unionoidea</taxon>
        <taxon>Unionidae</taxon>
        <taxon>Ambleminae</taxon>
        <taxon>Lampsilini</taxon>
        <taxon>Potamilus</taxon>
    </lineage>
</organism>
<evidence type="ECO:0000259" key="6">
    <source>
        <dbReference type="Pfam" id="PF17771"/>
    </source>
</evidence>
<keyword evidence="8" id="KW-1185">Reference proteome</keyword>
<reference evidence="7" key="2">
    <citation type="journal article" date="2021" name="Genome Biol. Evol.">
        <title>Developing a high-quality reference genome for a parasitic bivalve with doubly uniparental inheritance (Bivalvia: Unionida).</title>
        <authorList>
            <person name="Smith C.H."/>
        </authorList>
    </citation>
    <scope>NUCLEOTIDE SEQUENCE</scope>
    <source>
        <strain evidence="7">CHS0354</strain>
        <tissue evidence="7">Mantle</tissue>
    </source>
</reference>
<evidence type="ECO:0000313" key="8">
    <source>
        <dbReference type="Proteomes" id="UP001195483"/>
    </source>
</evidence>
<evidence type="ECO:0000256" key="3">
    <source>
        <dbReference type="ARBA" id="ARBA00022833"/>
    </source>
</evidence>
<comment type="caution">
    <text evidence="7">The sequence shown here is derived from an EMBL/GenBank/DDBJ whole genome shotgun (WGS) entry which is preliminary data.</text>
</comment>
<dbReference type="Proteomes" id="UP001195483">
    <property type="component" value="Unassembled WGS sequence"/>
</dbReference>
<evidence type="ECO:0000256" key="5">
    <source>
        <dbReference type="ARBA" id="ARBA00023180"/>
    </source>
</evidence>
<keyword evidence="3" id="KW-0862">Zinc</keyword>
<reference evidence="7" key="3">
    <citation type="submission" date="2023-05" db="EMBL/GenBank/DDBJ databases">
        <authorList>
            <person name="Smith C.H."/>
        </authorList>
    </citation>
    <scope>NUCLEOTIDE SEQUENCE</scope>
    <source>
        <strain evidence="7">CHS0354</strain>
        <tissue evidence="7">Mantle</tissue>
    </source>
</reference>
<gene>
    <name evidence="7" type="ORF">CHS0354_042454</name>
</gene>
<keyword evidence="5" id="KW-0325">Glycoprotein</keyword>
<dbReference type="Gene3D" id="3.40.1620.60">
    <property type="match status" value="1"/>
</dbReference>
<protein>
    <recommendedName>
        <fullName evidence="6">ADAMTS cysteine-rich domain-containing protein</fullName>
    </recommendedName>
</protein>
<keyword evidence="4" id="KW-1015">Disulfide bond</keyword>
<reference evidence="7" key="1">
    <citation type="journal article" date="2021" name="Genome Biol. Evol.">
        <title>A High-Quality Reference Genome for a Parasitic Bivalve with Doubly Uniparental Inheritance (Bivalvia: Unionida).</title>
        <authorList>
            <person name="Smith C.H."/>
        </authorList>
    </citation>
    <scope>NUCLEOTIDE SEQUENCE</scope>
    <source>
        <strain evidence="7">CHS0354</strain>
    </source>
</reference>
<keyword evidence="1" id="KW-0479">Metal-binding</keyword>
<sequence>MHEKFQGAFVYEGGSYEGSICTELQCADANLNRLCLKTVPADGTPCGYMKLCKQQRCVHSDFATPVPELLDACANIAIVP</sequence>
<dbReference type="InterPro" id="IPR041645">
    <property type="entry name" value="ADAMTS_CR_2"/>
</dbReference>
<evidence type="ECO:0000256" key="2">
    <source>
        <dbReference type="ARBA" id="ARBA00022801"/>
    </source>
</evidence>
<proteinExistence type="predicted"/>
<dbReference type="EMBL" id="JAEAOA010002355">
    <property type="protein sequence ID" value="KAK3587670.1"/>
    <property type="molecule type" value="Genomic_DNA"/>
</dbReference>
<dbReference type="GO" id="GO:0016787">
    <property type="term" value="F:hydrolase activity"/>
    <property type="evidence" value="ECO:0007669"/>
    <property type="project" value="UniProtKB-KW"/>
</dbReference>
<dbReference type="GO" id="GO:0046872">
    <property type="term" value="F:metal ion binding"/>
    <property type="evidence" value="ECO:0007669"/>
    <property type="project" value="UniProtKB-KW"/>
</dbReference>
<feature type="domain" description="ADAMTS cysteine-rich" evidence="6">
    <location>
        <begin position="17"/>
        <end position="58"/>
    </location>
</feature>